<reference evidence="3" key="1">
    <citation type="submission" date="2020-05" db="EMBL/GenBank/DDBJ databases">
        <authorList>
            <person name="Chiriac C."/>
            <person name="Salcher M."/>
            <person name="Ghai R."/>
            <person name="Kavagutti S V."/>
        </authorList>
    </citation>
    <scope>NUCLEOTIDE SEQUENCE</scope>
</reference>
<evidence type="ECO:0000313" key="3">
    <source>
        <dbReference type="EMBL" id="CAB4898088.1"/>
    </source>
</evidence>
<evidence type="ECO:0000313" key="1">
    <source>
        <dbReference type="EMBL" id="CAB4529545.1"/>
    </source>
</evidence>
<gene>
    <name evidence="1" type="ORF">UFOPK1358_00037</name>
    <name evidence="2" type="ORF">UFOPK2766_01790</name>
    <name evidence="3" type="ORF">UFOPK3519_00697</name>
</gene>
<sequence length="105" mass="11369">MTAAEHICGECGTQYCAECVVFPYGVSRGAVCIACALELGGVQRQHSRGPKLSRREIRKRIAAQKSEQLVQGAIQEPLPLPEVISWLDDSGEGAELPGGWKQSYP</sequence>
<organism evidence="3">
    <name type="scientific">freshwater metagenome</name>
    <dbReference type="NCBI Taxonomy" id="449393"/>
    <lineage>
        <taxon>unclassified sequences</taxon>
        <taxon>metagenomes</taxon>
        <taxon>ecological metagenomes</taxon>
    </lineage>
</organism>
<dbReference type="EMBL" id="CAFBMG010000040">
    <property type="protein sequence ID" value="CAB4898088.1"/>
    <property type="molecule type" value="Genomic_DNA"/>
</dbReference>
<accession>A0A6J7FVM0</accession>
<protein>
    <submittedName>
        <fullName evidence="3">Unannotated protein</fullName>
    </submittedName>
</protein>
<name>A0A6J7FVM0_9ZZZZ</name>
<dbReference type="AlphaFoldDB" id="A0A6J7FVM0"/>
<dbReference type="EMBL" id="CAEZYU010000097">
    <property type="protein sequence ID" value="CAB4753677.1"/>
    <property type="molecule type" value="Genomic_DNA"/>
</dbReference>
<dbReference type="EMBL" id="CAEZSF010000002">
    <property type="protein sequence ID" value="CAB4529545.1"/>
    <property type="molecule type" value="Genomic_DNA"/>
</dbReference>
<proteinExistence type="predicted"/>
<evidence type="ECO:0000313" key="2">
    <source>
        <dbReference type="EMBL" id="CAB4753677.1"/>
    </source>
</evidence>